<proteinExistence type="predicted"/>
<name>A0A976MCM6_THEOR</name>
<dbReference type="EMBL" id="CP056070">
    <property type="protein sequence ID" value="UKK00947.1"/>
    <property type="molecule type" value="Genomic_DNA"/>
</dbReference>
<organism evidence="1 2">
    <name type="scientific">Theileria orientalis</name>
    <dbReference type="NCBI Taxonomy" id="68886"/>
    <lineage>
        <taxon>Eukaryota</taxon>
        <taxon>Sar</taxon>
        <taxon>Alveolata</taxon>
        <taxon>Apicomplexa</taxon>
        <taxon>Aconoidasida</taxon>
        <taxon>Piroplasmida</taxon>
        <taxon>Theileriidae</taxon>
        <taxon>Theileria</taxon>
    </lineage>
</organism>
<evidence type="ECO:0000313" key="1">
    <source>
        <dbReference type="EMBL" id="UKK00947.1"/>
    </source>
</evidence>
<evidence type="ECO:0000313" key="2">
    <source>
        <dbReference type="Proteomes" id="UP000244811"/>
    </source>
</evidence>
<protein>
    <submittedName>
        <fullName evidence="1">Uncharacterized protein</fullName>
    </submittedName>
</protein>
<dbReference type="AlphaFoldDB" id="A0A976MCM6"/>
<gene>
    <name evidence="1" type="ORF">MACK_001757</name>
</gene>
<sequence length="137" mass="16164">MDSVKYVLSGRLSDYISNNTNEYNNGVTVNKAQLLKRRALEFKSENRKFYGLRRLFYHPKIHILDVDTKSVQWRYEENSGYCVHRAKAGIKFNRIFKSGHSIKKPDWIKLLVKVLMLVLKESLEMMEAHTREEIVSL</sequence>
<dbReference type="Proteomes" id="UP000244811">
    <property type="component" value="Chromosome 3"/>
</dbReference>
<accession>A0A976MCM6</accession>
<reference evidence="1" key="1">
    <citation type="submission" date="2022-07" db="EMBL/GenBank/DDBJ databases">
        <title>Evaluation of T. orientalis genome assembly methods using nanopore sequencing and analysis of variation between genomes.</title>
        <authorList>
            <person name="Yam J."/>
            <person name="Micallef M.L."/>
            <person name="Liu M."/>
            <person name="Djordjevic S.P."/>
            <person name="Bogema D.R."/>
            <person name="Jenkins C."/>
        </authorList>
    </citation>
    <scope>NUCLEOTIDE SEQUENCE</scope>
    <source>
        <strain evidence="1">Goon Nure</strain>
    </source>
</reference>